<gene>
    <name evidence="3" type="ORF">San01_61990</name>
</gene>
<feature type="region of interest" description="Disordered" evidence="1">
    <location>
        <begin position="1"/>
        <end position="165"/>
    </location>
</feature>
<evidence type="ECO:0000256" key="1">
    <source>
        <dbReference type="SAM" id="MobiDB-lite"/>
    </source>
</evidence>
<keyword evidence="2" id="KW-0812">Transmembrane</keyword>
<evidence type="ECO:0000313" key="3">
    <source>
        <dbReference type="EMBL" id="GES33711.1"/>
    </source>
</evidence>
<keyword evidence="4" id="KW-1185">Reference proteome</keyword>
<sequence>MIRRRRGIDGMKGDPVALAPDARDTAKGRKAGVDGAARRGGTAGHGGAPDVSEVTLRSARAGEARRSPVGETPQEPEALSTQGSTRGADPSSSRRPTNRYDGMTPAARRMPTVVTSGGRSTRPPRSDARRPSHDGSGKMTETSGRTALRAQGRRAAAALGGRQPSGTRHPLVAVAIVLPLASVLTVVFGGWEAVVTQASSVVGMLGR</sequence>
<accession>A0A5J4LNV7</accession>
<comment type="caution">
    <text evidence="3">The sequence shown here is derived from an EMBL/GenBank/DDBJ whole genome shotgun (WGS) entry which is preliminary data.</text>
</comment>
<feature type="compositionally biased region" description="Polar residues" evidence="1">
    <location>
        <begin position="79"/>
        <end position="95"/>
    </location>
</feature>
<evidence type="ECO:0000256" key="2">
    <source>
        <dbReference type="SAM" id="Phobius"/>
    </source>
</evidence>
<reference evidence="3 4" key="1">
    <citation type="submission" date="2019-10" db="EMBL/GenBank/DDBJ databases">
        <title>Whole genome shotgun sequence of Streptomyces angustmyceticus NBRC 3934.</title>
        <authorList>
            <person name="Hosoyama A."/>
            <person name="Ichikawa N."/>
            <person name="Kimura A."/>
            <person name="Kitahashi Y."/>
            <person name="Komaki H."/>
            <person name="Uohara A."/>
        </authorList>
    </citation>
    <scope>NUCLEOTIDE SEQUENCE [LARGE SCALE GENOMIC DNA]</scope>
    <source>
        <strain evidence="3 4">NBRC 3934</strain>
    </source>
</reference>
<protein>
    <submittedName>
        <fullName evidence="3">Uncharacterized protein</fullName>
    </submittedName>
</protein>
<name>A0A5J4LNV7_9ACTN</name>
<proteinExistence type="predicted"/>
<dbReference type="AlphaFoldDB" id="A0A5J4LNV7"/>
<evidence type="ECO:0000313" key="4">
    <source>
        <dbReference type="Proteomes" id="UP000325598"/>
    </source>
</evidence>
<dbReference type="EMBL" id="BLAG01000021">
    <property type="protein sequence ID" value="GES33711.1"/>
    <property type="molecule type" value="Genomic_DNA"/>
</dbReference>
<organism evidence="3 4">
    <name type="scientific">Streptomyces angustmyceticus</name>
    <dbReference type="NCBI Taxonomy" id="285578"/>
    <lineage>
        <taxon>Bacteria</taxon>
        <taxon>Bacillati</taxon>
        <taxon>Actinomycetota</taxon>
        <taxon>Actinomycetes</taxon>
        <taxon>Kitasatosporales</taxon>
        <taxon>Streptomycetaceae</taxon>
        <taxon>Streptomyces</taxon>
    </lineage>
</organism>
<feature type="compositionally biased region" description="Basic and acidic residues" evidence="1">
    <location>
        <begin position="124"/>
        <end position="136"/>
    </location>
</feature>
<dbReference type="Proteomes" id="UP000325598">
    <property type="component" value="Unassembled WGS sequence"/>
</dbReference>
<feature type="transmembrane region" description="Helical" evidence="2">
    <location>
        <begin position="171"/>
        <end position="191"/>
    </location>
</feature>
<keyword evidence="2" id="KW-0472">Membrane</keyword>
<feature type="compositionally biased region" description="Low complexity" evidence="1">
    <location>
        <begin position="144"/>
        <end position="162"/>
    </location>
</feature>
<keyword evidence="2" id="KW-1133">Transmembrane helix</keyword>